<gene>
    <name evidence="9" type="ORF">IPJ27_01900</name>
</gene>
<feature type="signal peptide" evidence="7">
    <location>
        <begin position="1"/>
        <end position="21"/>
    </location>
</feature>
<dbReference type="GO" id="GO:0009055">
    <property type="term" value="F:electron transfer activity"/>
    <property type="evidence" value="ECO:0007669"/>
    <property type="project" value="InterPro"/>
</dbReference>
<evidence type="ECO:0000256" key="7">
    <source>
        <dbReference type="SAM" id="SignalP"/>
    </source>
</evidence>
<dbReference type="PROSITE" id="PS51007">
    <property type="entry name" value="CYTC"/>
    <property type="match status" value="2"/>
</dbReference>
<dbReference type="GO" id="GO:0020037">
    <property type="term" value="F:heme binding"/>
    <property type="evidence" value="ECO:0007669"/>
    <property type="project" value="InterPro"/>
</dbReference>
<keyword evidence="7" id="KW-0732">Signal</keyword>
<accession>A0A935PUL3</accession>
<protein>
    <submittedName>
        <fullName evidence="9">C-type cytochrome</fullName>
    </submittedName>
</protein>
<evidence type="ECO:0000259" key="8">
    <source>
        <dbReference type="PROSITE" id="PS51007"/>
    </source>
</evidence>
<feature type="chain" id="PRO_5036698859" evidence="7">
    <location>
        <begin position="22"/>
        <end position="252"/>
    </location>
</feature>
<dbReference type="Pfam" id="PF13442">
    <property type="entry name" value="Cytochrome_CBB3"/>
    <property type="match status" value="1"/>
</dbReference>
<keyword evidence="2 6" id="KW-0349">Heme</keyword>
<proteinExistence type="predicted"/>
<evidence type="ECO:0000313" key="10">
    <source>
        <dbReference type="Proteomes" id="UP000697998"/>
    </source>
</evidence>
<evidence type="ECO:0000256" key="2">
    <source>
        <dbReference type="ARBA" id="ARBA00022617"/>
    </source>
</evidence>
<feature type="domain" description="Cytochrome c" evidence="8">
    <location>
        <begin position="149"/>
        <end position="231"/>
    </location>
</feature>
<dbReference type="Pfam" id="PF00034">
    <property type="entry name" value="Cytochrom_C"/>
    <property type="match status" value="1"/>
</dbReference>
<dbReference type="PANTHER" id="PTHR33751:SF9">
    <property type="entry name" value="CYTOCHROME C4"/>
    <property type="match status" value="1"/>
</dbReference>
<dbReference type="AlphaFoldDB" id="A0A935PUL3"/>
<dbReference type="Gene3D" id="1.10.760.10">
    <property type="entry name" value="Cytochrome c-like domain"/>
    <property type="match status" value="2"/>
</dbReference>
<evidence type="ECO:0000256" key="1">
    <source>
        <dbReference type="ARBA" id="ARBA00022448"/>
    </source>
</evidence>
<keyword evidence="4" id="KW-0249">Electron transport</keyword>
<feature type="domain" description="Cytochrome c" evidence="8">
    <location>
        <begin position="53"/>
        <end position="134"/>
    </location>
</feature>
<evidence type="ECO:0000256" key="3">
    <source>
        <dbReference type="ARBA" id="ARBA00022723"/>
    </source>
</evidence>
<organism evidence="9 10">
    <name type="scientific">Candidatus Accumulibacter proximus</name>
    <dbReference type="NCBI Taxonomy" id="2954385"/>
    <lineage>
        <taxon>Bacteria</taxon>
        <taxon>Pseudomonadati</taxon>
        <taxon>Pseudomonadota</taxon>
        <taxon>Betaproteobacteria</taxon>
        <taxon>Candidatus Accumulibacter</taxon>
    </lineage>
</organism>
<dbReference type="SUPFAM" id="SSF46626">
    <property type="entry name" value="Cytochrome c"/>
    <property type="match status" value="2"/>
</dbReference>
<dbReference type="PANTHER" id="PTHR33751">
    <property type="entry name" value="CBB3-TYPE CYTOCHROME C OXIDASE SUBUNIT FIXP"/>
    <property type="match status" value="1"/>
</dbReference>
<keyword evidence="1" id="KW-0813">Transport</keyword>
<dbReference type="Proteomes" id="UP000697998">
    <property type="component" value="Unassembled WGS sequence"/>
</dbReference>
<dbReference type="InterPro" id="IPR050597">
    <property type="entry name" value="Cytochrome_c_Oxidase_Subunit"/>
</dbReference>
<reference evidence="9 10" key="1">
    <citation type="submission" date="2020-10" db="EMBL/GenBank/DDBJ databases">
        <title>Connecting structure to function with the recovery of over 1000 high-quality activated sludge metagenome-assembled genomes encoding full-length rRNA genes using long-read sequencing.</title>
        <authorList>
            <person name="Singleton C.M."/>
            <person name="Petriglieri F."/>
            <person name="Kristensen J.M."/>
            <person name="Kirkegaard R.H."/>
            <person name="Michaelsen T.Y."/>
            <person name="Andersen M.H."/>
            <person name="Karst S.M."/>
            <person name="Dueholm M.S."/>
            <person name="Nielsen P.H."/>
            <person name="Albertsen M."/>
        </authorList>
    </citation>
    <scope>NUCLEOTIDE SEQUENCE [LARGE SCALE GENOMIC DNA]</scope>
    <source>
        <strain evidence="9">EsbW_18-Q3-R4-48_BATAC.285</strain>
    </source>
</reference>
<evidence type="ECO:0000256" key="4">
    <source>
        <dbReference type="ARBA" id="ARBA00022982"/>
    </source>
</evidence>
<evidence type="ECO:0000313" key="9">
    <source>
        <dbReference type="EMBL" id="MBK7673604.1"/>
    </source>
</evidence>
<evidence type="ECO:0000256" key="5">
    <source>
        <dbReference type="ARBA" id="ARBA00023004"/>
    </source>
</evidence>
<dbReference type="InterPro" id="IPR036909">
    <property type="entry name" value="Cyt_c-like_dom_sf"/>
</dbReference>
<comment type="caution">
    <text evidence="9">The sequence shown here is derived from an EMBL/GenBank/DDBJ whole genome shotgun (WGS) entry which is preliminary data.</text>
</comment>
<evidence type="ECO:0000256" key="6">
    <source>
        <dbReference type="PROSITE-ProRule" id="PRU00433"/>
    </source>
</evidence>
<dbReference type="GO" id="GO:0046872">
    <property type="term" value="F:metal ion binding"/>
    <property type="evidence" value="ECO:0007669"/>
    <property type="project" value="UniProtKB-KW"/>
</dbReference>
<keyword evidence="5 6" id="KW-0408">Iron</keyword>
<sequence>MKKMGLTVAVSIALLPALAVAQPPAEKKPSIEVRNYPGNTASTERDEALKLKGNVKAGQAAYQEYCEACHLPTGGGNPDGSIPQLAGQHSTVVIKQLADIRSGLRYNPTMYPFARKLANPQALANVAAYIQTLCIPVGSGKYAGPDAAEMLAGGKLLYEKQCSQCHQPNGEGAKDQFYPVLAGQHYGYLLRQMTDIRDGKRANAHPEMVQVAKNYNYDQLLAISAYQASLTTPKSMLMTPGSMCKTGAGKKL</sequence>
<name>A0A935PUL3_9PROT</name>
<dbReference type="InterPro" id="IPR009056">
    <property type="entry name" value="Cyt_c-like_dom"/>
</dbReference>
<dbReference type="EMBL" id="JADJMH010000001">
    <property type="protein sequence ID" value="MBK7673604.1"/>
    <property type="molecule type" value="Genomic_DNA"/>
</dbReference>
<keyword evidence="3 6" id="KW-0479">Metal-binding</keyword>